<comment type="caution">
    <text evidence="2">The sequence shown here is derived from an EMBL/GenBank/DDBJ whole genome shotgun (WGS) entry which is preliminary data.</text>
</comment>
<keyword evidence="1" id="KW-0732">Signal</keyword>
<protein>
    <recommendedName>
        <fullName evidence="4">Secreted protein</fullName>
    </recommendedName>
</protein>
<dbReference type="EMBL" id="JACEIK010004572">
    <property type="protein sequence ID" value="MCD9645860.1"/>
    <property type="molecule type" value="Genomic_DNA"/>
</dbReference>
<evidence type="ECO:0000256" key="1">
    <source>
        <dbReference type="SAM" id="SignalP"/>
    </source>
</evidence>
<name>A0ABS8VEZ5_DATST</name>
<proteinExistence type="predicted"/>
<evidence type="ECO:0008006" key="4">
    <source>
        <dbReference type="Google" id="ProtNLM"/>
    </source>
</evidence>
<feature type="non-terminal residue" evidence="2">
    <location>
        <position position="89"/>
    </location>
</feature>
<dbReference type="Proteomes" id="UP000823775">
    <property type="component" value="Unassembled WGS sequence"/>
</dbReference>
<accession>A0ABS8VEZ5</accession>
<feature type="signal peptide" evidence="1">
    <location>
        <begin position="1"/>
        <end position="20"/>
    </location>
</feature>
<evidence type="ECO:0000313" key="3">
    <source>
        <dbReference type="Proteomes" id="UP000823775"/>
    </source>
</evidence>
<sequence length="89" mass="10480">MLRHPLLFSNMLNWLPLLYGMEPQAPYTLSRWFLTLLKVTMSSPFSWKVHRITSKHRGRPIGRRVHPPATRASTRKVMEDALKERQAKI</sequence>
<keyword evidence="3" id="KW-1185">Reference proteome</keyword>
<gene>
    <name evidence="2" type="ORF">HAX54_035170</name>
</gene>
<evidence type="ECO:0000313" key="2">
    <source>
        <dbReference type="EMBL" id="MCD9645860.1"/>
    </source>
</evidence>
<organism evidence="2 3">
    <name type="scientific">Datura stramonium</name>
    <name type="common">Jimsonweed</name>
    <name type="synonym">Common thornapple</name>
    <dbReference type="NCBI Taxonomy" id="4076"/>
    <lineage>
        <taxon>Eukaryota</taxon>
        <taxon>Viridiplantae</taxon>
        <taxon>Streptophyta</taxon>
        <taxon>Embryophyta</taxon>
        <taxon>Tracheophyta</taxon>
        <taxon>Spermatophyta</taxon>
        <taxon>Magnoliopsida</taxon>
        <taxon>eudicotyledons</taxon>
        <taxon>Gunneridae</taxon>
        <taxon>Pentapetalae</taxon>
        <taxon>asterids</taxon>
        <taxon>lamiids</taxon>
        <taxon>Solanales</taxon>
        <taxon>Solanaceae</taxon>
        <taxon>Solanoideae</taxon>
        <taxon>Datureae</taxon>
        <taxon>Datura</taxon>
    </lineage>
</organism>
<reference evidence="2 3" key="1">
    <citation type="journal article" date="2021" name="BMC Genomics">
        <title>Datura genome reveals duplications of psychoactive alkaloid biosynthetic genes and high mutation rate following tissue culture.</title>
        <authorList>
            <person name="Rajewski A."/>
            <person name="Carter-House D."/>
            <person name="Stajich J."/>
            <person name="Litt A."/>
        </authorList>
    </citation>
    <scope>NUCLEOTIDE SEQUENCE [LARGE SCALE GENOMIC DNA]</scope>
    <source>
        <strain evidence="2">AR-01</strain>
    </source>
</reference>
<feature type="chain" id="PRO_5045994517" description="Secreted protein" evidence="1">
    <location>
        <begin position="21"/>
        <end position="89"/>
    </location>
</feature>